<evidence type="ECO:0000313" key="2">
    <source>
        <dbReference type="Proteomes" id="UP000734218"/>
    </source>
</evidence>
<sequence length="179" mass="19735">MSRKRRPPEERPPMDRDAAERLALFYVGRYATTRARLRSYLARKLRERGADGPVDVDAIVERIAALGYVDDAGFARSRAAALGRRGFGVRRVTDTLRAAGIEEDDRHEAVADLSAAETAIAFARRKRIGPFATEKAPPDAERKLFAAFARAGHGFAIAKRLIDSEPGDMSLVQELLQDG</sequence>
<organism evidence="1 2">
    <name type="scientific">Sphingomonas jejuensis</name>
    <dbReference type="NCBI Taxonomy" id="904715"/>
    <lineage>
        <taxon>Bacteria</taxon>
        <taxon>Pseudomonadati</taxon>
        <taxon>Pseudomonadota</taxon>
        <taxon>Alphaproteobacteria</taxon>
        <taxon>Sphingomonadales</taxon>
        <taxon>Sphingomonadaceae</taxon>
        <taxon>Sphingomonas</taxon>
    </lineage>
</organism>
<comment type="caution">
    <text evidence="1">The sequence shown here is derived from an EMBL/GenBank/DDBJ whole genome shotgun (WGS) entry which is preliminary data.</text>
</comment>
<proteinExistence type="predicted"/>
<gene>
    <name evidence="1" type="ORF">GGR88_001305</name>
</gene>
<dbReference type="RefSeq" id="WP_167953767.1">
    <property type="nucleotide sequence ID" value="NZ_JAATJE010000001.1"/>
</dbReference>
<reference evidence="1 2" key="1">
    <citation type="submission" date="2020-03" db="EMBL/GenBank/DDBJ databases">
        <title>Genomic Encyclopedia of Type Strains, Phase IV (KMG-IV): sequencing the most valuable type-strain genomes for metagenomic binning, comparative biology and taxonomic classification.</title>
        <authorList>
            <person name="Goeker M."/>
        </authorList>
    </citation>
    <scope>NUCLEOTIDE SEQUENCE [LARGE SCALE GENOMIC DNA]</scope>
    <source>
        <strain evidence="1 2">DSM 27651</strain>
    </source>
</reference>
<accession>A0ABX0XMB6</accession>
<protein>
    <submittedName>
        <fullName evidence="1">Regulatory protein</fullName>
    </submittedName>
</protein>
<dbReference type="Proteomes" id="UP000734218">
    <property type="component" value="Unassembled WGS sequence"/>
</dbReference>
<keyword evidence="2" id="KW-1185">Reference proteome</keyword>
<evidence type="ECO:0000313" key="1">
    <source>
        <dbReference type="EMBL" id="NJC33831.1"/>
    </source>
</evidence>
<dbReference type="EMBL" id="JAATJE010000001">
    <property type="protein sequence ID" value="NJC33831.1"/>
    <property type="molecule type" value="Genomic_DNA"/>
</dbReference>
<name>A0ABX0XMB6_9SPHN</name>